<dbReference type="GO" id="GO:0016780">
    <property type="term" value="F:phosphotransferase activity, for other substituted phosphate groups"/>
    <property type="evidence" value="ECO:0007669"/>
    <property type="project" value="InterPro"/>
</dbReference>
<evidence type="ECO:0000313" key="5">
    <source>
        <dbReference type="EMBL" id="KAA1428196.1"/>
    </source>
</evidence>
<dbReference type="InterPro" id="IPR017850">
    <property type="entry name" value="Alkaline_phosphatase_core_sf"/>
</dbReference>
<feature type="transmembrane region" description="Helical" evidence="4">
    <location>
        <begin position="349"/>
        <end position="367"/>
    </location>
</feature>
<feature type="transmembrane region" description="Helical" evidence="4">
    <location>
        <begin position="250"/>
        <end position="268"/>
    </location>
</feature>
<feature type="transmembrane region" description="Helical" evidence="4">
    <location>
        <begin position="406"/>
        <end position="427"/>
    </location>
</feature>
<gene>
    <name evidence="5" type="ORF">F0U47_04415</name>
</gene>
<organism evidence="5 6">
    <name type="scientific">Nocardioides antri</name>
    <dbReference type="NCBI Taxonomy" id="2607659"/>
    <lineage>
        <taxon>Bacteria</taxon>
        <taxon>Bacillati</taxon>
        <taxon>Actinomycetota</taxon>
        <taxon>Actinomycetes</taxon>
        <taxon>Propionibacteriales</taxon>
        <taxon>Nocardioidaceae</taxon>
        <taxon>Nocardioides</taxon>
    </lineage>
</organism>
<dbReference type="Proteomes" id="UP000324351">
    <property type="component" value="Unassembled WGS sequence"/>
</dbReference>
<evidence type="ECO:0000313" key="6">
    <source>
        <dbReference type="Proteomes" id="UP000324351"/>
    </source>
</evidence>
<keyword evidence="4" id="KW-0812">Transmembrane</keyword>
<dbReference type="InterPro" id="IPR043130">
    <property type="entry name" value="CDP-OH_PTrfase_TM_dom"/>
</dbReference>
<evidence type="ECO:0000256" key="2">
    <source>
        <dbReference type="RuleBase" id="RU003750"/>
    </source>
</evidence>
<dbReference type="EMBL" id="VUJW01000002">
    <property type="protein sequence ID" value="KAA1428196.1"/>
    <property type="molecule type" value="Genomic_DNA"/>
</dbReference>
<dbReference type="Gene3D" id="3.40.720.10">
    <property type="entry name" value="Alkaline Phosphatase, subunit A"/>
    <property type="match status" value="1"/>
</dbReference>
<keyword evidence="1 2" id="KW-0808">Transferase</keyword>
<dbReference type="GO" id="GO:0008654">
    <property type="term" value="P:phospholipid biosynthetic process"/>
    <property type="evidence" value="ECO:0007669"/>
    <property type="project" value="InterPro"/>
</dbReference>
<comment type="similarity">
    <text evidence="2">Belongs to the CDP-alcohol phosphatidyltransferase class-I family.</text>
</comment>
<accession>A0A5B1M6D2</accession>
<feature type="transmembrane region" description="Helical" evidence="4">
    <location>
        <begin position="325"/>
        <end position="342"/>
    </location>
</feature>
<sequence>MPDRRARTSTSPGPGVRRGSLRISPRPGSANQNARASRSPTVASPLARSVQVNRKGSRPVVPRIPVIPTHGGAVDWVQLGPVGWSAAVLCGVSLAVLLDGALARHGVSLGPAGWITLTRGVLACGVAGLTAESYVGGDHVALVVAAATIGLCLDAVDGRVARRTGTETPLGARFDMEVDAFLIAVLSVYVAPTVGWWVLAIGALRYAYVAVTWVVRWLRRPLPPRYSAKVVAAIQGIVLTVAASGLPPPALTRLALAVALALLVESFARDVRTLWRLRAEGLPSVGRAPAGALVTPGALTAVAVAGLWLALVMPDPADGLAADDLLRIPLEGLVLVAAALVLPPRPGRWAAAGFGALAGALVVLRVLDSGFAVVLDRPFDPLGDWSYLGSGVGVLGDSIGDLGARVAAVAAVLLVGLVVVGLALAAARVARVAADHRRGAVRGVVALGTAWAVCAVASIHVGGGAPVAAAGATGLAVDTVDRVRTGFADREDFAEEIEADPFADVPAEDLLTGLRGRDVLLVFVESYGRTATRGSSYAPGVQDVLTDGTRRLAAAGYATRSAYLTSPTYGAGSWLAHGTAQSGLWVDSERRYGQLLDSDRLTLTSAFERAGWRTVFDVPANTEDWPEGAAFYGFDTIYDSRNVGYAGPEFGYAPVPDQYTLEHFRREELAPADRPPVFAEIDLISSHHPWTPPPPLVPWDEVGDGSVFHGTTEDAEPVDQEADPTRAQDLYGRSIQYSWETLVSFLETYPDPDRVLIVLGDHEPWSYVSGDPDDGAGRDVPVTVISQDRGVVRRIADWGWHPGLLPPDGAPVWPMSDLRDRVLATFGAGG</sequence>
<name>A0A5B1M6D2_9ACTN</name>
<feature type="compositionally biased region" description="Polar residues" evidence="3">
    <location>
        <begin position="29"/>
        <end position="42"/>
    </location>
</feature>
<feature type="region of interest" description="Disordered" evidence="3">
    <location>
        <begin position="1"/>
        <end position="48"/>
    </location>
</feature>
<comment type="caution">
    <text evidence="5">The sequence shown here is derived from an EMBL/GenBank/DDBJ whole genome shotgun (WGS) entry which is preliminary data.</text>
</comment>
<dbReference type="PROSITE" id="PS00379">
    <property type="entry name" value="CDP_ALCOHOL_P_TRANSF"/>
    <property type="match status" value="1"/>
</dbReference>
<dbReference type="InterPro" id="IPR048254">
    <property type="entry name" value="CDP_ALCOHOL_P_TRANSF_CS"/>
</dbReference>
<dbReference type="GO" id="GO:0016020">
    <property type="term" value="C:membrane"/>
    <property type="evidence" value="ECO:0007669"/>
    <property type="project" value="InterPro"/>
</dbReference>
<evidence type="ECO:0000256" key="4">
    <source>
        <dbReference type="SAM" id="Phobius"/>
    </source>
</evidence>
<dbReference type="InterPro" id="IPR000462">
    <property type="entry name" value="CDP-OH_P_trans"/>
</dbReference>
<reference evidence="5 6" key="2">
    <citation type="submission" date="2019-09" db="EMBL/GenBank/DDBJ databases">
        <authorList>
            <person name="Jin C."/>
        </authorList>
    </citation>
    <scope>NUCLEOTIDE SEQUENCE [LARGE SCALE GENOMIC DNA]</scope>
    <source>
        <strain evidence="5 6">BN140041</strain>
    </source>
</reference>
<dbReference type="Gene3D" id="1.20.120.1760">
    <property type="match status" value="1"/>
</dbReference>
<proteinExistence type="inferred from homology"/>
<keyword evidence="4" id="KW-1133">Transmembrane helix</keyword>
<keyword evidence="6" id="KW-1185">Reference proteome</keyword>
<evidence type="ECO:0000256" key="3">
    <source>
        <dbReference type="SAM" id="MobiDB-lite"/>
    </source>
</evidence>
<evidence type="ECO:0000256" key="1">
    <source>
        <dbReference type="ARBA" id="ARBA00022679"/>
    </source>
</evidence>
<feature type="transmembrane region" description="Helical" evidence="4">
    <location>
        <begin position="439"/>
        <end position="459"/>
    </location>
</feature>
<dbReference type="SUPFAM" id="SSF53649">
    <property type="entry name" value="Alkaline phosphatase-like"/>
    <property type="match status" value="1"/>
</dbReference>
<feature type="transmembrane region" description="Helical" evidence="4">
    <location>
        <begin position="289"/>
        <end position="313"/>
    </location>
</feature>
<reference evidence="5 6" key="1">
    <citation type="submission" date="2019-09" db="EMBL/GenBank/DDBJ databases">
        <title>Nocardioides panacisoli sp. nov., isolated from the soil of a ginseng field.</title>
        <authorList>
            <person name="Cho C."/>
        </authorList>
    </citation>
    <scope>NUCLEOTIDE SEQUENCE [LARGE SCALE GENOMIC DNA]</scope>
    <source>
        <strain evidence="5 6">BN140041</strain>
    </source>
</reference>
<protein>
    <submittedName>
        <fullName evidence="5">CDP-alcohol phosphatidyltransferase family protein</fullName>
    </submittedName>
</protein>
<dbReference type="AlphaFoldDB" id="A0A5B1M6D2"/>
<dbReference type="Pfam" id="PF01066">
    <property type="entry name" value="CDP-OH_P_transf"/>
    <property type="match status" value="1"/>
</dbReference>
<keyword evidence="4" id="KW-0472">Membrane</keyword>